<proteinExistence type="predicted"/>
<organism evidence="2 3">
    <name type="scientific">Lactuca sativa</name>
    <name type="common">Garden lettuce</name>
    <dbReference type="NCBI Taxonomy" id="4236"/>
    <lineage>
        <taxon>Eukaryota</taxon>
        <taxon>Viridiplantae</taxon>
        <taxon>Streptophyta</taxon>
        <taxon>Embryophyta</taxon>
        <taxon>Tracheophyta</taxon>
        <taxon>Spermatophyta</taxon>
        <taxon>Magnoliopsida</taxon>
        <taxon>eudicotyledons</taxon>
        <taxon>Gunneridae</taxon>
        <taxon>Pentapetalae</taxon>
        <taxon>asterids</taxon>
        <taxon>campanulids</taxon>
        <taxon>Asterales</taxon>
        <taxon>Asteraceae</taxon>
        <taxon>Cichorioideae</taxon>
        <taxon>Cichorieae</taxon>
        <taxon>Lactucinae</taxon>
        <taxon>Lactuca</taxon>
    </lineage>
</organism>
<comment type="caution">
    <text evidence="2">The sequence shown here is derived from an EMBL/GenBank/DDBJ whole genome shotgun (WGS) entry which is preliminary data.</text>
</comment>
<accession>A0A9R1VLL2</accession>
<name>A0A9R1VLL2_LACSA</name>
<reference evidence="2 3" key="1">
    <citation type="journal article" date="2017" name="Nat. Commun.">
        <title>Genome assembly with in vitro proximity ligation data and whole-genome triplication in lettuce.</title>
        <authorList>
            <person name="Reyes-Chin-Wo S."/>
            <person name="Wang Z."/>
            <person name="Yang X."/>
            <person name="Kozik A."/>
            <person name="Arikit S."/>
            <person name="Song C."/>
            <person name="Xia L."/>
            <person name="Froenicke L."/>
            <person name="Lavelle D.O."/>
            <person name="Truco M.J."/>
            <person name="Xia R."/>
            <person name="Zhu S."/>
            <person name="Xu C."/>
            <person name="Xu H."/>
            <person name="Xu X."/>
            <person name="Cox K."/>
            <person name="Korf I."/>
            <person name="Meyers B.C."/>
            <person name="Michelmore R.W."/>
        </authorList>
    </citation>
    <scope>NUCLEOTIDE SEQUENCE [LARGE SCALE GENOMIC DNA]</scope>
    <source>
        <strain evidence="3">cv. Salinas</strain>
        <tissue evidence="2">Seedlings</tissue>
    </source>
</reference>
<gene>
    <name evidence="2" type="ORF">LSAT_V11C500255820</name>
</gene>
<dbReference type="InterPro" id="IPR055411">
    <property type="entry name" value="LRR_FXL15/At3g58940/PEG3-like"/>
</dbReference>
<evidence type="ECO:0000313" key="3">
    <source>
        <dbReference type="Proteomes" id="UP000235145"/>
    </source>
</evidence>
<dbReference type="InterPro" id="IPR050232">
    <property type="entry name" value="FBL13/AtMIF1-like"/>
</dbReference>
<evidence type="ECO:0000313" key="2">
    <source>
        <dbReference type="EMBL" id="KAJ0207554.1"/>
    </source>
</evidence>
<dbReference type="InterPro" id="IPR032675">
    <property type="entry name" value="LRR_dom_sf"/>
</dbReference>
<dbReference type="EMBL" id="NBSK02000005">
    <property type="protein sequence ID" value="KAJ0207554.1"/>
    <property type="molecule type" value="Genomic_DNA"/>
</dbReference>
<evidence type="ECO:0000259" key="1">
    <source>
        <dbReference type="Pfam" id="PF24758"/>
    </source>
</evidence>
<dbReference type="Gene3D" id="3.80.10.10">
    <property type="entry name" value="Ribonuclease Inhibitor"/>
    <property type="match status" value="1"/>
</dbReference>
<feature type="domain" description="F-box/LRR-repeat protein 15/At3g58940/PEG3-like LRR" evidence="1">
    <location>
        <begin position="46"/>
        <end position="180"/>
    </location>
</feature>
<protein>
    <recommendedName>
        <fullName evidence="1">F-box/LRR-repeat protein 15/At3g58940/PEG3-like LRR domain-containing protein</fullName>
    </recommendedName>
</protein>
<dbReference type="Pfam" id="PF24758">
    <property type="entry name" value="LRR_At5g56370"/>
    <property type="match status" value="1"/>
</dbReference>
<dbReference type="Proteomes" id="UP000235145">
    <property type="component" value="Unassembled WGS sequence"/>
</dbReference>
<dbReference type="PANTHER" id="PTHR31900:SF27">
    <property type="entry name" value="FBD DOMAIN-CONTAINING PROTEIN"/>
    <property type="match status" value="1"/>
</dbReference>
<keyword evidence="3" id="KW-1185">Reference proteome</keyword>
<dbReference type="SUPFAM" id="SSF52047">
    <property type="entry name" value="RNI-like"/>
    <property type="match status" value="1"/>
</dbReference>
<dbReference type="PANTHER" id="PTHR31900">
    <property type="entry name" value="F-BOX/RNI SUPERFAMILY PROTEIN-RELATED"/>
    <property type="match status" value="1"/>
</dbReference>
<sequence length="190" mass="22248">MDVWHGENFDKYKFKELVYWVLANKCVDLDSFRLCCYYYYNMSTIGRWIHMAVMRNIKQLNLYFIPKEMPQAIELPHCLVTCGSLEFMGFPALRVLVLTYVELLGDTDLVKGLIESCPLLEDLSFIECESSKLDHIFISCPKLKRLSIINSEDGHNVRISCPKLEVLDLKDYITCNVFFDRLDSLNKFVY</sequence>
<dbReference type="AlphaFoldDB" id="A0A9R1VLL2"/>